<proteinExistence type="predicted"/>
<dbReference type="GO" id="GO:0005525">
    <property type="term" value="F:GTP binding"/>
    <property type="evidence" value="ECO:0007669"/>
    <property type="project" value="InterPro"/>
</dbReference>
<dbReference type="EMBL" id="KV449105">
    <property type="protein sequence ID" value="OAX32140.1"/>
    <property type="molecule type" value="Genomic_DNA"/>
</dbReference>
<dbReference type="Proteomes" id="UP000092154">
    <property type="component" value="Unassembled WGS sequence"/>
</dbReference>
<sequence>MFRAWANGALRNHEYRKSHDGIAIVIRLVGNAVTSTSGEPVSQGSSEQAVNVNSSEETLELHPATDEIFRICPRFRILVIGKSGVGKSSLINHAFGVQNALASNEQRGEANIDTEHISNQNEKFVLHDSKGFEPGEEDNVKIVREFIQRRIDMEALGDRLHAVWLCFEIPRAGARLLETGTEDFLKLKSDGMLGKIPVVVVLTKYDKFMDRVERTLNDIELDGLSDDAVKDVVRKRADAELHDICAQPLKKFVELDIPYATVSTKETHKGVIARLIEITEERVCQHVASEASVMTSIAQRVDPKLKIKASIEVGKTEYWKALSSTAAFTNRTAWACLEVLHTDIVRVWNFLDPHHYLDSKEFKTMMVNVVDKMDVGSIIKPNTTMAFGLSMVGAIAGTTSALPGCPVVLQHFIAYMVDLTLILQMLYLVSDNQELSRRVIKLAVASYLKSPASADVHTRIQEYDRHLPLSEGADQETWNKILELTELFSMEKDISGLKAQIPAFGSGEDEQW</sequence>
<feature type="domain" description="G" evidence="1">
    <location>
        <begin position="76"/>
        <end position="148"/>
    </location>
</feature>
<accession>A0A1B7MHQ9</accession>
<dbReference type="AlphaFoldDB" id="A0A1B7MHQ9"/>
<reference evidence="2 3" key="1">
    <citation type="submission" date="2016-06" db="EMBL/GenBank/DDBJ databases">
        <title>Comparative genomics of the ectomycorrhizal sister species Rhizopogon vinicolor and Rhizopogon vesiculosus (Basidiomycota: Boletales) reveals a divergence of the mating type B locus.</title>
        <authorList>
            <consortium name="DOE Joint Genome Institute"/>
            <person name="Mujic A.B."/>
            <person name="Kuo A."/>
            <person name="Tritt A."/>
            <person name="Lipzen A."/>
            <person name="Chen C."/>
            <person name="Johnson J."/>
            <person name="Sharma A."/>
            <person name="Barry K."/>
            <person name="Grigoriev I.V."/>
            <person name="Spatafora J.W."/>
        </authorList>
    </citation>
    <scope>NUCLEOTIDE SEQUENCE [LARGE SCALE GENOMIC DNA]</scope>
    <source>
        <strain evidence="2 3">AM-OR11-026</strain>
    </source>
</reference>
<keyword evidence="3" id="KW-1185">Reference proteome</keyword>
<evidence type="ECO:0000313" key="2">
    <source>
        <dbReference type="EMBL" id="OAX32140.1"/>
    </source>
</evidence>
<dbReference type="STRING" id="1314800.A0A1B7MHQ9"/>
<dbReference type="InParanoid" id="A0A1B7MHQ9"/>
<name>A0A1B7MHQ9_9AGAM</name>
<dbReference type="SUPFAM" id="SSF52540">
    <property type="entry name" value="P-loop containing nucleoside triphosphate hydrolases"/>
    <property type="match status" value="1"/>
</dbReference>
<gene>
    <name evidence="2" type="ORF">K503DRAFT_635258</name>
</gene>
<dbReference type="Gene3D" id="3.40.50.300">
    <property type="entry name" value="P-loop containing nucleotide triphosphate hydrolases"/>
    <property type="match status" value="1"/>
</dbReference>
<dbReference type="Pfam" id="PF01926">
    <property type="entry name" value="MMR_HSR1"/>
    <property type="match status" value="1"/>
</dbReference>
<evidence type="ECO:0000259" key="1">
    <source>
        <dbReference type="Pfam" id="PF01926"/>
    </source>
</evidence>
<protein>
    <recommendedName>
        <fullName evidence="1">G domain-containing protein</fullName>
    </recommendedName>
</protein>
<dbReference type="InterPro" id="IPR006073">
    <property type="entry name" value="GTP-bd"/>
</dbReference>
<dbReference type="InterPro" id="IPR027417">
    <property type="entry name" value="P-loop_NTPase"/>
</dbReference>
<evidence type="ECO:0000313" key="3">
    <source>
        <dbReference type="Proteomes" id="UP000092154"/>
    </source>
</evidence>
<dbReference type="CDD" id="cd00882">
    <property type="entry name" value="Ras_like_GTPase"/>
    <property type="match status" value="1"/>
</dbReference>
<organism evidence="2 3">
    <name type="scientific">Rhizopogon vinicolor AM-OR11-026</name>
    <dbReference type="NCBI Taxonomy" id="1314800"/>
    <lineage>
        <taxon>Eukaryota</taxon>
        <taxon>Fungi</taxon>
        <taxon>Dikarya</taxon>
        <taxon>Basidiomycota</taxon>
        <taxon>Agaricomycotina</taxon>
        <taxon>Agaricomycetes</taxon>
        <taxon>Agaricomycetidae</taxon>
        <taxon>Boletales</taxon>
        <taxon>Suillineae</taxon>
        <taxon>Rhizopogonaceae</taxon>
        <taxon>Rhizopogon</taxon>
    </lineage>
</organism>
<dbReference type="OrthoDB" id="391988at2759"/>